<evidence type="ECO:0000256" key="1">
    <source>
        <dbReference type="SAM" id="MobiDB-lite"/>
    </source>
</evidence>
<dbReference type="InterPro" id="IPR043502">
    <property type="entry name" value="DNA/RNA_pol_sf"/>
</dbReference>
<feature type="region of interest" description="Disordered" evidence="1">
    <location>
        <begin position="90"/>
        <end position="138"/>
    </location>
</feature>
<organism evidence="2 3">
    <name type="scientific">Littorina saxatilis</name>
    <dbReference type="NCBI Taxonomy" id="31220"/>
    <lineage>
        <taxon>Eukaryota</taxon>
        <taxon>Metazoa</taxon>
        <taxon>Spiralia</taxon>
        <taxon>Lophotrochozoa</taxon>
        <taxon>Mollusca</taxon>
        <taxon>Gastropoda</taxon>
        <taxon>Caenogastropoda</taxon>
        <taxon>Littorinimorpha</taxon>
        <taxon>Littorinoidea</taxon>
        <taxon>Littorinidae</taxon>
        <taxon>Littorina</taxon>
    </lineage>
</organism>
<name>A0AAN9FZ23_9CAEN</name>
<dbReference type="PANTHER" id="PTHR33206">
    <property type="entry name" value="PROTEIN CBG10425"/>
    <property type="match status" value="1"/>
</dbReference>
<dbReference type="AlphaFoldDB" id="A0AAN9FZ23"/>
<dbReference type="Proteomes" id="UP001374579">
    <property type="component" value="Unassembled WGS sequence"/>
</dbReference>
<comment type="caution">
    <text evidence="2">The sequence shown here is derived from an EMBL/GenBank/DDBJ whole genome shotgun (WGS) entry which is preliminary data.</text>
</comment>
<reference evidence="2 3" key="1">
    <citation type="submission" date="2024-02" db="EMBL/GenBank/DDBJ databases">
        <title>Chromosome-scale genome assembly of the rough periwinkle Littorina saxatilis.</title>
        <authorList>
            <person name="De Jode A."/>
            <person name="Faria R."/>
            <person name="Formenti G."/>
            <person name="Sims Y."/>
            <person name="Smith T.P."/>
            <person name="Tracey A."/>
            <person name="Wood J.M.D."/>
            <person name="Zagrodzka Z.B."/>
            <person name="Johannesson K."/>
            <person name="Butlin R.K."/>
            <person name="Leder E.H."/>
        </authorList>
    </citation>
    <scope>NUCLEOTIDE SEQUENCE [LARGE SCALE GENOMIC DNA]</scope>
    <source>
        <strain evidence="2">Snail1</strain>
        <tissue evidence="2">Muscle</tissue>
    </source>
</reference>
<accession>A0AAN9FZ23</accession>
<dbReference type="Gene3D" id="3.40.960.10">
    <property type="entry name" value="VSR Endonuclease"/>
    <property type="match status" value="1"/>
</dbReference>
<gene>
    <name evidence="2" type="ORF">V1264_025073</name>
</gene>
<evidence type="ECO:0000313" key="2">
    <source>
        <dbReference type="EMBL" id="KAK7089581.1"/>
    </source>
</evidence>
<dbReference type="SUPFAM" id="SSF56672">
    <property type="entry name" value="DNA/RNA polymerases"/>
    <property type="match status" value="1"/>
</dbReference>
<proteinExistence type="predicted"/>
<keyword evidence="3" id="KW-1185">Reference proteome</keyword>
<evidence type="ECO:0000313" key="3">
    <source>
        <dbReference type="Proteomes" id="UP001374579"/>
    </source>
</evidence>
<protein>
    <recommendedName>
        <fullName evidence="4">DNA-directed DNA polymerase</fullName>
    </recommendedName>
</protein>
<evidence type="ECO:0008006" key="4">
    <source>
        <dbReference type="Google" id="ProtNLM"/>
    </source>
</evidence>
<feature type="compositionally biased region" description="Acidic residues" evidence="1">
    <location>
        <begin position="111"/>
        <end position="125"/>
    </location>
</feature>
<dbReference type="PANTHER" id="PTHR33206:SF1">
    <property type="entry name" value="DNA-DIRECTED DNA POLYMERASE"/>
    <property type="match status" value="1"/>
</dbReference>
<dbReference type="EMBL" id="JBAMIC010001147">
    <property type="protein sequence ID" value="KAK7089581.1"/>
    <property type="molecule type" value="Genomic_DNA"/>
</dbReference>
<sequence length="938" mass="108125">MVNYLERISEASCALLCEEFKDVFDQLTEIEETQQQETDSLNIPVERLRQKLYEYLQELPVVGFNSSRYDLNVIKPFLIEKFVKDKTAHNDLPKDESQTDPVFEPDGFDTVGEEEEEEEKEEEEDKEVKTEGKKKAPKRPPFKFVVKRNNQYMCLCTDKLRFLDINNFLAPGFSYSKYLKAFGVEEEKGFFCYEYVTSLSTLDERELPPHAAFFSKLKNSNISDTEYAFCQRVWTENKMMTLKDFLVWYNNLDTGPFLVALQHQISMYASLRVDLLKDGISVPGVTLKYLFDTLSSDTYFSLFNEKQKDVHALLRKNIVGGPSIVFHRYHEKDKTHIRGNQDKPVQSVQGFDANALYLAALMKDMPTEHPVIRRKENAFKVEKTDPYGQLAREWLEWVMASKQSHLQHKFNAKEKALGRKKIRVDGWDAANQICYQFHGCLFHGHDCSVTAGKTTNPVTGKTLVELREHTSNITKYLREDVGVTVVEKWECEWHADKKQNTSIQAFLQDRFPTLKPFRHPSTITDQTVLDAVQNKTLFGLVQCDIYVPDHLKEHFSEMQPIFKNESVSREQIGDFMKDYAEKHKLLSQPRRTLVGSYHGEQILLATPLLFWYVQHGLVVENITLIVEYQPKTCFRQFGDSVSNARRAGDQDPSKAILAETFKLLGNSAYGKTLTNVANHRDIHYVLSDEASKLINNGRFQKLTEVTDSVTEVEMAKKKINWSLPSQIGYFVYQYAKLRMLEFHFDFLDKFVSRADYQLLEMDTDSLYMALSASTLEEVVRPELREQFYQVYNQWFPAQACDQHETAFQNTRLANAPWDATLCQACTARVHYDKRTPGLFKTEYQGNAFIGLCSKTYFCEGDSGSKFSSKGLNKNQNKLTKESYQQVLLTQESGGGTNTGFKTDGKSMFTYSQTRKSLSFFYIKRVIASDGVSTLPTPV</sequence>